<dbReference type="CDD" id="cd01637">
    <property type="entry name" value="IMPase_like"/>
    <property type="match status" value="1"/>
</dbReference>
<dbReference type="Pfam" id="PF00459">
    <property type="entry name" value="Inositol_P"/>
    <property type="match status" value="1"/>
</dbReference>
<accession>A0A849A7N0</accession>
<dbReference type="SUPFAM" id="SSF56655">
    <property type="entry name" value="Carbohydrate phosphatase"/>
    <property type="match status" value="1"/>
</dbReference>
<dbReference type="Gene3D" id="3.40.190.80">
    <property type="match status" value="1"/>
</dbReference>
<feature type="binding site" evidence="1">
    <location>
        <position position="90"/>
    </location>
    <ligand>
        <name>Mg(2+)</name>
        <dbReference type="ChEBI" id="CHEBI:18420"/>
        <label>2</label>
    </ligand>
</feature>
<name>A0A849A7N0_9ACTN</name>
<comment type="cofactor">
    <cofactor evidence="1">
        <name>Mg(2+)</name>
        <dbReference type="ChEBI" id="CHEBI:18420"/>
    </cofactor>
</comment>
<dbReference type="GO" id="GO:0007165">
    <property type="term" value="P:signal transduction"/>
    <property type="evidence" value="ECO:0007669"/>
    <property type="project" value="TreeGrafter"/>
</dbReference>
<dbReference type="PRINTS" id="PR00377">
    <property type="entry name" value="IMPHPHTASES"/>
</dbReference>
<feature type="binding site" evidence="1">
    <location>
        <position position="120"/>
    </location>
    <ligand>
        <name>Mg(2+)</name>
        <dbReference type="ChEBI" id="CHEBI:18420"/>
        <label>1</label>
        <note>catalytic</note>
    </ligand>
</feature>
<keyword evidence="1" id="KW-0479">Metal-binding</keyword>
<dbReference type="GO" id="GO:0008934">
    <property type="term" value="F:inositol monophosphate 1-phosphatase activity"/>
    <property type="evidence" value="ECO:0007669"/>
    <property type="project" value="TreeGrafter"/>
</dbReference>
<sequence>MPATAERRPTPGAASGSAAGSAALLSRALEVAGRLANDAAEVITATAGRGADPHTKTSPYDWVTDTDRTLERHTRRVLTGEFPGVPVLGEEYGGPDGFGPMPMPGSDGAAELLWVVDPVDGTANYVAGLPWCGYSLALVDARGPLVGVIADPYQAQIYAAARGRGLRANGRVVEPSTTAPAGDQPPLSGTLLCTEVSSPAVWGSVSALMQHCRGERVGVRVLGSSALAVTQVALGRAAAAVLHEYEVWDVAGALALAAEAGMWIGSLDGSPTPLPLEGLVVANASLAPAVLELVGRG</sequence>
<dbReference type="GO" id="GO:0006020">
    <property type="term" value="P:inositol metabolic process"/>
    <property type="evidence" value="ECO:0007669"/>
    <property type="project" value="TreeGrafter"/>
</dbReference>
<comment type="caution">
    <text evidence="2">The sequence shown here is derived from an EMBL/GenBank/DDBJ whole genome shotgun (WGS) entry which is preliminary data.</text>
</comment>
<dbReference type="EMBL" id="JABEND010000002">
    <property type="protein sequence ID" value="NNG35061.1"/>
    <property type="molecule type" value="Genomic_DNA"/>
</dbReference>
<reference evidence="2 3" key="1">
    <citation type="submission" date="2020-05" db="EMBL/GenBank/DDBJ databases">
        <title>Nakamurella sp. DB0629 isolated from air conditioner.</title>
        <authorList>
            <person name="Kim D.H."/>
            <person name="Kim D.-U."/>
        </authorList>
    </citation>
    <scope>NUCLEOTIDE SEQUENCE [LARGE SCALE GENOMIC DNA]</scope>
    <source>
        <strain evidence="2 3">DB0629</strain>
    </source>
</reference>
<dbReference type="Proteomes" id="UP000562984">
    <property type="component" value="Unassembled WGS sequence"/>
</dbReference>
<dbReference type="GO" id="GO:0046872">
    <property type="term" value="F:metal ion binding"/>
    <property type="evidence" value="ECO:0007669"/>
    <property type="project" value="UniProtKB-KW"/>
</dbReference>
<keyword evidence="1" id="KW-0460">Magnesium</keyword>
<gene>
    <name evidence="2" type="ORF">HKD39_04910</name>
</gene>
<evidence type="ECO:0000313" key="3">
    <source>
        <dbReference type="Proteomes" id="UP000562984"/>
    </source>
</evidence>
<dbReference type="AlphaFoldDB" id="A0A849A7N0"/>
<dbReference type="PANTHER" id="PTHR20854:SF4">
    <property type="entry name" value="INOSITOL-1-MONOPHOSPHATASE-RELATED"/>
    <property type="match status" value="1"/>
</dbReference>
<proteinExistence type="predicted"/>
<evidence type="ECO:0000313" key="2">
    <source>
        <dbReference type="EMBL" id="NNG35061.1"/>
    </source>
</evidence>
<dbReference type="Gene3D" id="3.30.540.10">
    <property type="entry name" value="Fructose-1,6-Bisphosphatase, subunit A, domain 1"/>
    <property type="match status" value="1"/>
</dbReference>
<protein>
    <submittedName>
        <fullName evidence="2">Inositol monophosphatase family protein</fullName>
    </submittedName>
</protein>
<feature type="binding site" evidence="1">
    <location>
        <position position="249"/>
    </location>
    <ligand>
        <name>Mg(2+)</name>
        <dbReference type="ChEBI" id="CHEBI:18420"/>
        <label>1</label>
        <note>catalytic</note>
    </ligand>
</feature>
<feature type="binding site" evidence="1">
    <location>
        <position position="117"/>
    </location>
    <ligand>
        <name>Mg(2+)</name>
        <dbReference type="ChEBI" id="CHEBI:18420"/>
        <label>1</label>
        <note>catalytic</note>
    </ligand>
</feature>
<dbReference type="PANTHER" id="PTHR20854">
    <property type="entry name" value="INOSITOL MONOPHOSPHATASE"/>
    <property type="match status" value="1"/>
</dbReference>
<dbReference type="InterPro" id="IPR000760">
    <property type="entry name" value="Inositol_monophosphatase-like"/>
</dbReference>
<organism evidence="2 3">
    <name type="scientific">Nakamurella aerolata</name>
    <dbReference type="NCBI Taxonomy" id="1656892"/>
    <lineage>
        <taxon>Bacteria</taxon>
        <taxon>Bacillati</taxon>
        <taxon>Actinomycetota</taxon>
        <taxon>Actinomycetes</taxon>
        <taxon>Nakamurellales</taxon>
        <taxon>Nakamurellaceae</taxon>
        <taxon>Nakamurella</taxon>
    </lineage>
</organism>
<dbReference type="RefSeq" id="WP_171198693.1">
    <property type="nucleotide sequence ID" value="NZ_JABEND010000002.1"/>
</dbReference>
<keyword evidence="3" id="KW-1185">Reference proteome</keyword>
<evidence type="ECO:0000256" key="1">
    <source>
        <dbReference type="PIRSR" id="PIRSR600760-2"/>
    </source>
</evidence>